<protein>
    <submittedName>
        <fullName evidence="8">Acyl-CoA dehydrogenase</fullName>
    </submittedName>
</protein>
<evidence type="ECO:0000259" key="6">
    <source>
        <dbReference type="Pfam" id="PF00441"/>
    </source>
</evidence>
<evidence type="ECO:0000256" key="5">
    <source>
        <dbReference type="ARBA" id="ARBA00023002"/>
    </source>
</evidence>
<dbReference type="GO" id="GO:0003995">
    <property type="term" value="F:acyl-CoA dehydrogenase activity"/>
    <property type="evidence" value="ECO:0007669"/>
    <property type="project" value="TreeGrafter"/>
</dbReference>
<dbReference type="InterPro" id="IPR046373">
    <property type="entry name" value="Acyl-CoA_Oxase/DH_mid-dom_sf"/>
</dbReference>
<dbReference type="InterPro" id="IPR009075">
    <property type="entry name" value="AcylCo_DH/oxidase_C"/>
</dbReference>
<dbReference type="InterPro" id="IPR036250">
    <property type="entry name" value="AcylCo_DH-like_C"/>
</dbReference>
<dbReference type="RefSeq" id="WP_071083201.1">
    <property type="nucleotide sequence ID" value="NZ_MBLM01000058.1"/>
</dbReference>
<keyword evidence="3" id="KW-0285">Flavoprotein</keyword>
<evidence type="ECO:0000256" key="1">
    <source>
        <dbReference type="ARBA" id="ARBA00001974"/>
    </source>
</evidence>
<feature type="domain" description="Acyl-CoA dehydrogenase/oxidase C-terminal" evidence="6">
    <location>
        <begin position="231"/>
        <end position="369"/>
    </location>
</feature>
<dbReference type="InterPro" id="IPR037069">
    <property type="entry name" value="AcylCoA_DH/ox_N_sf"/>
</dbReference>
<keyword evidence="5" id="KW-0560">Oxidoreductase</keyword>
<accession>A0A1S1R792</accession>
<dbReference type="SUPFAM" id="SSF56645">
    <property type="entry name" value="Acyl-CoA dehydrogenase NM domain-like"/>
    <property type="match status" value="1"/>
</dbReference>
<dbReference type="Pfam" id="PF00441">
    <property type="entry name" value="Acyl-CoA_dh_1"/>
    <property type="match status" value="1"/>
</dbReference>
<gene>
    <name evidence="8" type="ORF">CC117_13140</name>
</gene>
<comment type="cofactor">
    <cofactor evidence="1">
        <name>FAD</name>
        <dbReference type="ChEBI" id="CHEBI:57692"/>
    </cofactor>
</comment>
<dbReference type="Proteomes" id="UP000179627">
    <property type="component" value="Unassembled WGS sequence"/>
</dbReference>
<evidence type="ECO:0000256" key="3">
    <source>
        <dbReference type="ARBA" id="ARBA00022630"/>
    </source>
</evidence>
<dbReference type="EMBL" id="MBLM01000058">
    <property type="protein sequence ID" value="OHV41142.1"/>
    <property type="molecule type" value="Genomic_DNA"/>
</dbReference>
<evidence type="ECO:0000256" key="2">
    <source>
        <dbReference type="ARBA" id="ARBA00009347"/>
    </source>
</evidence>
<dbReference type="AlphaFoldDB" id="A0A1S1R792"/>
<keyword evidence="9" id="KW-1185">Reference proteome</keyword>
<evidence type="ECO:0000313" key="8">
    <source>
        <dbReference type="EMBL" id="OHV41142.1"/>
    </source>
</evidence>
<reference evidence="9" key="1">
    <citation type="submission" date="2016-07" db="EMBL/GenBank/DDBJ databases">
        <title>Sequence Frankia sp. strain CcI1.17.</title>
        <authorList>
            <person name="Ghodhbane-Gtari F."/>
            <person name="Swanson E."/>
            <person name="Gueddou A."/>
            <person name="Morris K."/>
            <person name="Hezbri K."/>
            <person name="Ktari A."/>
            <person name="Nouioui I."/>
            <person name="Abebe-Akele F."/>
            <person name="Simpson S."/>
            <person name="Thomas K."/>
            <person name="Gtari M."/>
            <person name="Tisa L.S."/>
            <person name="Hurst S."/>
        </authorList>
    </citation>
    <scope>NUCLEOTIDE SEQUENCE [LARGE SCALE GENOMIC DNA]</scope>
    <source>
        <strain evidence="9">Cc1.17</strain>
    </source>
</reference>
<dbReference type="SUPFAM" id="SSF47203">
    <property type="entry name" value="Acyl-CoA dehydrogenase C-terminal domain-like"/>
    <property type="match status" value="1"/>
</dbReference>
<evidence type="ECO:0000256" key="4">
    <source>
        <dbReference type="ARBA" id="ARBA00022827"/>
    </source>
</evidence>
<dbReference type="Pfam" id="PF02771">
    <property type="entry name" value="Acyl-CoA_dh_N"/>
    <property type="match status" value="1"/>
</dbReference>
<feature type="domain" description="Acyl-CoA dehydrogenase/oxidase N-terminal" evidence="7">
    <location>
        <begin position="7"/>
        <end position="110"/>
    </location>
</feature>
<comment type="caution">
    <text evidence="8">The sequence shown here is derived from an EMBL/GenBank/DDBJ whole genome shotgun (WGS) entry which is preliminary data.</text>
</comment>
<organism evidence="8 9">
    <name type="scientific">Parafrankia colletiae</name>
    <dbReference type="NCBI Taxonomy" id="573497"/>
    <lineage>
        <taxon>Bacteria</taxon>
        <taxon>Bacillati</taxon>
        <taxon>Actinomycetota</taxon>
        <taxon>Actinomycetes</taxon>
        <taxon>Frankiales</taxon>
        <taxon>Frankiaceae</taxon>
        <taxon>Parafrankia</taxon>
    </lineage>
</organism>
<dbReference type="Gene3D" id="1.10.540.10">
    <property type="entry name" value="Acyl-CoA dehydrogenase/oxidase, N-terminal domain"/>
    <property type="match status" value="1"/>
</dbReference>
<dbReference type="InterPro" id="IPR009100">
    <property type="entry name" value="AcylCoA_DH/oxidase_NM_dom_sf"/>
</dbReference>
<evidence type="ECO:0000313" key="9">
    <source>
        <dbReference type="Proteomes" id="UP000179627"/>
    </source>
</evidence>
<keyword evidence="4" id="KW-0274">FAD</keyword>
<comment type="similarity">
    <text evidence="2">Belongs to the acyl-CoA dehydrogenase family.</text>
</comment>
<proteinExistence type="inferred from homology"/>
<dbReference type="CDD" id="cd00567">
    <property type="entry name" value="ACAD"/>
    <property type="match status" value="1"/>
</dbReference>
<dbReference type="PANTHER" id="PTHR43884">
    <property type="entry name" value="ACYL-COA DEHYDROGENASE"/>
    <property type="match status" value="1"/>
</dbReference>
<evidence type="ECO:0000259" key="7">
    <source>
        <dbReference type="Pfam" id="PF02771"/>
    </source>
</evidence>
<dbReference type="Gene3D" id="2.40.110.10">
    <property type="entry name" value="Butyryl-CoA Dehydrogenase, subunit A, domain 2"/>
    <property type="match status" value="1"/>
</dbReference>
<dbReference type="InterPro" id="IPR013786">
    <property type="entry name" value="AcylCoA_DH/ox_N"/>
</dbReference>
<dbReference type="OrthoDB" id="8677713at2"/>
<name>A0A1S1R792_9ACTN</name>
<dbReference type="PANTHER" id="PTHR43884:SF20">
    <property type="entry name" value="ACYL-COA DEHYDROGENASE FADE28"/>
    <property type="match status" value="1"/>
</dbReference>
<dbReference type="Gene3D" id="1.20.140.10">
    <property type="entry name" value="Butyryl-CoA Dehydrogenase, subunit A, domain 3"/>
    <property type="match status" value="1"/>
</dbReference>
<dbReference type="GO" id="GO:0050660">
    <property type="term" value="F:flavin adenine dinucleotide binding"/>
    <property type="evidence" value="ECO:0007669"/>
    <property type="project" value="InterPro"/>
</dbReference>
<sequence length="379" mass="40625">MLLELDADQEVLREATARYLTDQVPVDRIRTLRDSPAGFDADYWRAGAELGWTSLLVSEEHGGGSISGAGLVDLTIAAHEFGLRAAPGPLVPTNVVAAALSAAGGEAHTEALENLLAGTTVASWAHAEPAPHDRLGTVGLTCRVEGDEIVLDGVKRPVESAEQAGYLLVTGRTAEGLSQVLVPAGAPGVTITPLKTVDLTRRFFTVRFDGVRVPRSAVVGELGGAADQVERQLQQALVIQCAESVGAMQAAFDLTVQWAFERYSFGRPLASYQELKHRFADMKSWLEAAHAISDKAARAVDAESPDAPELVSVAKAFIGDYGSELLQDCVQMHGGIGVTFEHDLHLFLRRVVLDRALYGTPAEHRQRIAGVVEHLKERA</sequence>